<protein>
    <submittedName>
        <fullName evidence="1">Uncharacterized protein</fullName>
    </submittedName>
</protein>
<comment type="caution">
    <text evidence="1">The sequence shown here is derived from an EMBL/GenBank/DDBJ whole genome shotgun (WGS) entry which is preliminary data.</text>
</comment>
<organism evidence="1 2">
    <name type="scientific">Variovorax rhizosphaerae</name>
    <dbReference type="NCBI Taxonomy" id="1836200"/>
    <lineage>
        <taxon>Bacteria</taxon>
        <taxon>Pseudomonadati</taxon>
        <taxon>Pseudomonadota</taxon>
        <taxon>Betaproteobacteria</taxon>
        <taxon>Burkholderiales</taxon>
        <taxon>Comamonadaceae</taxon>
        <taxon>Variovorax</taxon>
    </lineage>
</organism>
<reference evidence="1 2" key="1">
    <citation type="submission" date="2024-03" db="EMBL/GenBank/DDBJ databases">
        <title>Novel species of the genus Variovorax.</title>
        <authorList>
            <person name="Liu Q."/>
            <person name="Xin Y.-H."/>
        </authorList>
    </citation>
    <scope>NUCLEOTIDE SEQUENCE [LARGE SCALE GENOMIC DNA]</scope>
    <source>
        <strain evidence="1 2">KACC 18900</strain>
    </source>
</reference>
<accession>A0ABU8WRL1</accession>
<name>A0ABU8WRL1_9BURK</name>
<keyword evidence="2" id="KW-1185">Reference proteome</keyword>
<gene>
    <name evidence="1" type="ORF">WKW82_26305</name>
</gene>
<dbReference type="EMBL" id="JBBKZT010000013">
    <property type="protein sequence ID" value="MEJ8850182.1"/>
    <property type="molecule type" value="Genomic_DNA"/>
</dbReference>
<proteinExistence type="predicted"/>
<dbReference type="Proteomes" id="UP001385892">
    <property type="component" value="Unassembled WGS sequence"/>
</dbReference>
<evidence type="ECO:0000313" key="2">
    <source>
        <dbReference type="Proteomes" id="UP001385892"/>
    </source>
</evidence>
<evidence type="ECO:0000313" key="1">
    <source>
        <dbReference type="EMBL" id="MEJ8850182.1"/>
    </source>
</evidence>
<sequence length="105" mass="11644">MRCLFFAELQKGIVESLLERPAFRLGLRQQARLQGELIAQLPLDLLGGLLRFSQHPAAGLQRLRRGFFTSHALLLLPGQPGFQLLRGLARPVDLLMRVAFQGGVG</sequence>
<dbReference type="RefSeq" id="WP_340345423.1">
    <property type="nucleotide sequence ID" value="NZ_JBBKZT010000013.1"/>
</dbReference>